<proteinExistence type="predicted"/>
<evidence type="ECO:0000313" key="1">
    <source>
        <dbReference type="EMBL" id="MBX04894.1"/>
    </source>
</evidence>
<organism evidence="2">
    <name type="scientific">Rhizophora mucronata</name>
    <name type="common">Asiatic mangrove</name>
    <dbReference type="NCBI Taxonomy" id="61149"/>
    <lineage>
        <taxon>Eukaryota</taxon>
        <taxon>Viridiplantae</taxon>
        <taxon>Streptophyta</taxon>
        <taxon>Embryophyta</taxon>
        <taxon>Tracheophyta</taxon>
        <taxon>Spermatophyta</taxon>
        <taxon>Magnoliopsida</taxon>
        <taxon>eudicotyledons</taxon>
        <taxon>Gunneridae</taxon>
        <taxon>Pentapetalae</taxon>
        <taxon>rosids</taxon>
        <taxon>fabids</taxon>
        <taxon>Malpighiales</taxon>
        <taxon>Rhizophoraceae</taxon>
        <taxon>Rhizophora</taxon>
    </lineage>
</organism>
<evidence type="ECO:0000313" key="2">
    <source>
        <dbReference type="EMBL" id="MBX04897.1"/>
    </source>
</evidence>
<reference evidence="2" key="1">
    <citation type="submission" date="2018-02" db="EMBL/GenBank/DDBJ databases">
        <title>Rhizophora mucronata_Transcriptome.</title>
        <authorList>
            <person name="Meera S.P."/>
            <person name="Sreeshan A."/>
            <person name="Augustine A."/>
        </authorList>
    </citation>
    <scope>NUCLEOTIDE SEQUENCE</scope>
    <source>
        <tissue evidence="2">Leaf</tissue>
    </source>
</reference>
<name>A0A2P2KGS6_RHIMU</name>
<sequence length="73" mass="7809">MISVDFSGTESTTSDIFTTWSQLSNSSTAQIIAAFDKTASLQSRSDSSVGELIAQVAKVVSSAWLWSSDLETE</sequence>
<dbReference type="AlphaFoldDB" id="A0A2P2KGS6"/>
<protein>
    <submittedName>
        <fullName evidence="1">18S pre-ribosomal assembly protein gar2</fullName>
    </submittedName>
</protein>
<accession>A0A2P2KGS6</accession>
<dbReference type="EMBL" id="GGEC01024413">
    <property type="protein sequence ID" value="MBX04897.1"/>
    <property type="molecule type" value="Transcribed_RNA"/>
</dbReference>
<dbReference type="EMBL" id="GGEC01024411">
    <property type="protein sequence ID" value="MBX04895.1"/>
    <property type="molecule type" value="Transcribed_RNA"/>
</dbReference>
<dbReference type="EMBL" id="GGEC01024410">
    <property type="protein sequence ID" value="MBX04894.1"/>
    <property type="molecule type" value="Transcribed_RNA"/>
</dbReference>